<protein>
    <recommendedName>
        <fullName evidence="2">Formiminotransferase N-terminal subdomain domain-containing protein</fullName>
    </recommendedName>
</protein>
<dbReference type="InterPro" id="IPR012886">
    <property type="entry name" value="Formiminotransferase_N"/>
</dbReference>
<dbReference type="Proteomes" id="UP000834106">
    <property type="component" value="Chromosome 7"/>
</dbReference>
<evidence type="ECO:0000256" key="1">
    <source>
        <dbReference type="SAM" id="Phobius"/>
    </source>
</evidence>
<proteinExistence type="predicted"/>
<dbReference type="GO" id="GO:0016740">
    <property type="term" value="F:transferase activity"/>
    <property type="evidence" value="ECO:0007669"/>
    <property type="project" value="InterPro"/>
</dbReference>
<dbReference type="InterPro" id="IPR051623">
    <property type="entry name" value="FTCD"/>
</dbReference>
<dbReference type="EMBL" id="OU503042">
    <property type="protein sequence ID" value="CAI9764348.1"/>
    <property type="molecule type" value="Genomic_DNA"/>
</dbReference>
<sequence>MDCLAQYILGAAAGVGFIIGFGCYWHIRSKRLPVYLYGAAHPTGKALDAIRRELGYYRPNSRGNQWAGWTQPEILPERPNEGPNTVTRARGIAMIGARSWVATYNVPILSTDVSIARRIA</sequence>
<dbReference type="InterPro" id="IPR037064">
    <property type="entry name" value="Formiminotransferase_N_sf"/>
</dbReference>
<dbReference type="SUPFAM" id="SSF55116">
    <property type="entry name" value="Formiminotransferase domain of formiminotransferase-cyclodeaminase"/>
    <property type="match status" value="1"/>
</dbReference>
<accession>A0AAD1Z7F3</accession>
<gene>
    <name evidence="3" type="ORF">FPE_LOCUS11778</name>
</gene>
<evidence type="ECO:0000313" key="3">
    <source>
        <dbReference type="EMBL" id="CAI9764348.1"/>
    </source>
</evidence>
<feature type="domain" description="Formiminotransferase N-terminal subdomain" evidence="2">
    <location>
        <begin position="31"/>
        <end position="98"/>
    </location>
</feature>
<dbReference type="GO" id="GO:0005542">
    <property type="term" value="F:folic acid binding"/>
    <property type="evidence" value="ECO:0007669"/>
    <property type="project" value="InterPro"/>
</dbReference>
<dbReference type="Gene3D" id="3.30.990.10">
    <property type="entry name" value="Formiminotransferase, N-terminal subdomain"/>
    <property type="match status" value="1"/>
</dbReference>
<name>A0AAD1Z7F3_9LAMI</name>
<dbReference type="Pfam" id="PF07837">
    <property type="entry name" value="FTCD_N"/>
    <property type="match status" value="1"/>
</dbReference>
<evidence type="ECO:0000259" key="2">
    <source>
        <dbReference type="Pfam" id="PF07837"/>
    </source>
</evidence>
<evidence type="ECO:0000313" key="4">
    <source>
        <dbReference type="Proteomes" id="UP000834106"/>
    </source>
</evidence>
<keyword evidence="4" id="KW-1185">Reference proteome</keyword>
<dbReference type="InterPro" id="IPR022384">
    <property type="entry name" value="FormiminoTrfase_cat_dom_sf"/>
</dbReference>
<organism evidence="3 4">
    <name type="scientific">Fraxinus pennsylvanica</name>
    <dbReference type="NCBI Taxonomy" id="56036"/>
    <lineage>
        <taxon>Eukaryota</taxon>
        <taxon>Viridiplantae</taxon>
        <taxon>Streptophyta</taxon>
        <taxon>Embryophyta</taxon>
        <taxon>Tracheophyta</taxon>
        <taxon>Spermatophyta</taxon>
        <taxon>Magnoliopsida</taxon>
        <taxon>eudicotyledons</taxon>
        <taxon>Gunneridae</taxon>
        <taxon>Pentapetalae</taxon>
        <taxon>asterids</taxon>
        <taxon>lamiids</taxon>
        <taxon>Lamiales</taxon>
        <taxon>Oleaceae</taxon>
        <taxon>Oleeae</taxon>
        <taxon>Fraxinus</taxon>
    </lineage>
</organism>
<reference evidence="3" key="1">
    <citation type="submission" date="2023-05" db="EMBL/GenBank/DDBJ databases">
        <authorList>
            <person name="Huff M."/>
        </authorList>
    </citation>
    <scope>NUCLEOTIDE SEQUENCE</scope>
</reference>
<feature type="transmembrane region" description="Helical" evidence="1">
    <location>
        <begin position="6"/>
        <end position="27"/>
    </location>
</feature>
<keyword evidence="1" id="KW-0472">Membrane</keyword>
<keyword evidence="1" id="KW-0812">Transmembrane</keyword>
<dbReference type="AlphaFoldDB" id="A0AAD1Z7F3"/>
<keyword evidence="1" id="KW-1133">Transmembrane helix</keyword>
<dbReference type="PANTHER" id="PTHR12234:SF5">
    <property type="entry name" value="PUTATIVE, EXPRESSED-RELATED"/>
    <property type="match status" value="1"/>
</dbReference>
<dbReference type="PANTHER" id="PTHR12234">
    <property type="entry name" value="FORMIMINOTRANSFERASE-CYCLODEAMINASE"/>
    <property type="match status" value="1"/>
</dbReference>